<dbReference type="AlphaFoldDB" id="Q67N58"/>
<protein>
    <recommendedName>
        <fullName evidence="4">Peptidase</fullName>
    </recommendedName>
</protein>
<gene>
    <name evidence="2" type="ordered locus">STH1900</name>
</gene>
<dbReference type="Pfam" id="PF03576">
    <property type="entry name" value="Peptidase_S58"/>
    <property type="match status" value="1"/>
</dbReference>
<dbReference type="PANTHER" id="PTHR36512">
    <property type="entry name" value="D-AMINOPEPTIDASE"/>
    <property type="match status" value="1"/>
</dbReference>
<evidence type="ECO:0008006" key="4">
    <source>
        <dbReference type="Google" id="ProtNLM"/>
    </source>
</evidence>
<dbReference type="Proteomes" id="UP000000417">
    <property type="component" value="Chromosome"/>
</dbReference>
<dbReference type="CDD" id="cd02252">
    <property type="entry name" value="nylC_like"/>
    <property type="match status" value="1"/>
</dbReference>
<reference evidence="2 3" key="1">
    <citation type="journal article" date="2004" name="Nucleic Acids Res.">
        <title>Genome sequence of Symbiobacterium thermophilum, an uncultivable bacterium that depends on microbial commensalism.</title>
        <authorList>
            <person name="Ueda K."/>
            <person name="Yamashita A."/>
            <person name="Ishikawa J."/>
            <person name="Shimada M."/>
            <person name="Watsuji T."/>
            <person name="Morimura K."/>
            <person name="Ikeda H."/>
            <person name="Hattori M."/>
            <person name="Beppu T."/>
        </authorList>
    </citation>
    <scope>NUCLEOTIDE SEQUENCE [LARGE SCALE GENOMIC DNA]</scope>
    <source>
        <strain evidence="3">T / IAM 14863</strain>
    </source>
</reference>
<organism evidence="2 3">
    <name type="scientific">Symbiobacterium thermophilum (strain DSM 24528 / JCM 14929 / IAM 14863 / T)</name>
    <dbReference type="NCBI Taxonomy" id="292459"/>
    <lineage>
        <taxon>Bacteria</taxon>
        <taxon>Bacillati</taxon>
        <taxon>Bacillota</taxon>
        <taxon>Clostridia</taxon>
        <taxon>Eubacteriales</taxon>
        <taxon>Symbiobacteriaceae</taxon>
        <taxon>Symbiobacterium</taxon>
    </lineage>
</organism>
<dbReference type="GO" id="GO:0004177">
    <property type="term" value="F:aminopeptidase activity"/>
    <property type="evidence" value="ECO:0007669"/>
    <property type="project" value="TreeGrafter"/>
</dbReference>
<name>Q67N58_SYMTH</name>
<dbReference type="STRING" id="292459.STH1900"/>
<evidence type="ECO:0000256" key="1">
    <source>
        <dbReference type="ARBA" id="ARBA00007068"/>
    </source>
</evidence>
<dbReference type="SUPFAM" id="SSF56266">
    <property type="entry name" value="DmpA/ArgJ-like"/>
    <property type="match status" value="1"/>
</dbReference>
<sequence>MLPMTDPVWLSGITDVPGIRVGHAHDLQALTGVTAVLAPDGAVVGVAVEGSAPGTRETDLCRPCNLVQQAHAVLLCGGSAFGLAAAHGAMRWLEERGIGLPTGYATVPIVPAAVLYDLGVGSAQVRPDEAMGYAACEAATDGPVEQGCIGAGAGCTVGKALGMDRAVKSGIGTACVKVGAVAVGAIVAVNAFGDVRDPATGRILAGPRGEDGTYLDTTALLLQGAAGRPLAENTTIGVVAVGGSLSKEGANKVARMAHDGLARTISPIHTMFDGDTLFCLATGGPEVDVTTAGVAAALAVERAVLNAVRHAASMGGLPAARAWSCPVKDR</sequence>
<dbReference type="HOGENOM" id="CLU_044458_1_0_9"/>
<dbReference type="InterPro" id="IPR016117">
    <property type="entry name" value="ArgJ-like_dom_sf"/>
</dbReference>
<evidence type="ECO:0000313" key="2">
    <source>
        <dbReference type="EMBL" id="BAD40885.1"/>
    </source>
</evidence>
<keyword evidence="3" id="KW-1185">Reference proteome</keyword>
<comment type="similarity">
    <text evidence="1">Belongs to the peptidase S58 family.</text>
</comment>
<dbReference type="EMBL" id="AP006840">
    <property type="protein sequence ID" value="BAD40885.1"/>
    <property type="molecule type" value="Genomic_DNA"/>
</dbReference>
<dbReference type="KEGG" id="sth:STH1900"/>
<accession>Q67N58</accession>
<dbReference type="InterPro" id="IPR005321">
    <property type="entry name" value="Peptidase_S58_DmpA"/>
</dbReference>
<dbReference type="Gene3D" id="3.60.70.12">
    <property type="entry name" value="L-amino peptidase D-ALA esterase/amidase"/>
    <property type="match status" value="1"/>
</dbReference>
<dbReference type="eggNOG" id="COG3191">
    <property type="taxonomic scope" value="Bacteria"/>
</dbReference>
<dbReference type="PANTHER" id="PTHR36512:SF3">
    <property type="entry name" value="BLR5678 PROTEIN"/>
    <property type="match status" value="1"/>
</dbReference>
<evidence type="ECO:0000313" key="3">
    <source>
        <dbReference type="Proteomes" id="UP000000417"/>
    </source>
</evidence>
<proteinExistence type="inferred from homology"/>